<proteinExistence type="predicted"/>
<name>A0A1Z5IHI8_9LACO</name>
<dbReference type="STRING" id="1302250.GCA_001313225_00643"/>
<comment type="caution">
    <text evidence="1">The sequence shown here is derived from an EMBL/GenBank/DDBJ whole genome shotgun (WGS) entry which is preliminary data.</text>
</comment>
<gene>
    <name evidence="1" type="ORF">IWT126_01035</name>
</gene>
<protein>
    <submittedName>
        <fullName evidence="1">Uncharacterized protein</fullName>
    </submittedName>
</protein>
<sequence>MFDELPDLLIKERPLLVLPSLAMKIGVSQAMLLQTLSTLTQTQGETIDDESWLRISNQELHTWLPFWNLSTVRDNLDKLEARKYLMITHFGNGHYDPTNWYHINTDGLNGILLADEMED</sequence>
<dbReference type="AlphaFoldDB" id="A0A1Z5IHI8"/>
<organism evidence="1 2">
    <name type="scientific">Secundilactobacillus silagei JCM 19001</name>
    <dbReference type="NCBI Taxonomy" id="1302250"/>
    <lineage>
        <taxon>Bacteria</taxon>
        <taxon>Bacillati</taxon>
        <taxon>Bacillota</taxon>
        <taxon>Bacilli</taxon>
        <taxon>Lactobacillales</taxon>
        <taxon>Lactobacillaceae</taxon>
        <taxon>Secundilactobacillus</taxon>
    </lineage>
</organism>
<accession>A0A1Z5IHI8</accession>
<dbReference type="EMBL" id="BCMG01000004">
    <property type="protein sequence ID" value="GAX01012.1"/>
    <property type="molecule type" value="Genomic_DNA"/>
</dbReference>
<evidence type="ECO:0000313" key="2">
    <source>
        <dbReference type="Proteomes" id="UP000198402"/>
    </source>
</evidence>
<dbReference type="RefSeq" id="WP_054654103.1">
    <property type="nucleotide sequence ID" value="NZ_BBFL01000002.1"/>
</dbReference>
<keyword evidence="2" id="KW-1185">Reference proteome</keyword>
<reference evidence="1 2" key="1">
    <citation type="submission" date="2015-11" db="EMBL/GenBank/DDBJ databases">
        <title>Draft genome sequences of new species of the genus Lactobacillus isolated from orchardgrass silage.</title>
        <authorList>
            <person name="Tohno M."/>
            <person name="Tanizawa Y."/>
            <person name="Arita M."/>
        </authorList>
    </citation>
    <scope>NUCLEOTIDE SEQUENCE [LARGE SCALE GENOMIC DNA]</scope>
    <source>
        <strain evidence="1 2">IWT126</strain>
    </source>
</reference>
<dbReference type="OrthoDB" id="1258529at2"/>
<evidence type="ECO:0000313" key="1">
    <source>
        <dbReference type="EMBL" id="GAX01012.1"/>
    </source>
</evidence>
<dbReference type="Proteomes" id="UP000198402">
    <property type="component" value="Unassembled WGS sequence"/>
</dbReference>